<sequence length="419" mass="47631">MDDAWNNVELTNISRRKSYTLNHNYDATPKTTCNNNEEQETPKVATLPETKTDSEACLQPGSDIKPKVTNEDVESLLRRLYGISLGEIKPMLSYDDRNYLVTEDPNIKNPLIVSHSPHGYVLKILNSLDSKKEDVVDAQNQLMLYLSKQVKCPRPVANVNGKYYSVETLSGVDHIVRLLEYIPGKMLHEVPITNYLLYNCGEYLAQIVKNLKNFEHAAYNSHKSTWQLQSVPNLKEFVYVLSDVSRRALVEEIIETFQQKVLSQLGSYEMQIIHGDFNEQNIVVERFGANEQDYRVKGIIDFGDTNKSPILFEIGIALTYMVLQAKNLESGGIFLAGFETVCPLNAQLKQNLKYCVAARLAQSLVMGAYTHSLDPSNEYVLVTQEQGWKLIEELWHNTLDTIDDIWEAAADHYLKSSVK</sequence>
<dbReference type="EC" id="2.7.1.81" evidence="8"/>
<dbReference type="EnsemblMetazoa" id="SCAU002730-RC">
    <property type="protein sequence ID" value="SCAU002730-PC"/>
    <property type="gene ID" value="SCAU002730"/>
</dbReference>
<accession>A0A1I8NWU5</accession>
<evidence type="ECO:0000256" key="8">
    <source>
        <dbReference type="ARBA" id="ARBA00038873"/>
    </source>
</evidence>
<dbReference type="InterPro" id="IPR050249">
    <property type="entry name" value="Pseudomonas-type_ThrB"/>
</dbReference>
<name>A0A1I8NWU5_STOCA</name>
<evidence type="ECO:0000256" key="3">
    <source>
        <dbReference type="ARBA" id="ARBA00022490"/>
    </source>
</evidence>
<evidence type="ECO:0000256" key="1">
    <source>
        <dbReference type="ARBA" id="ARBA00004496"/>
    </source>
</evidence>
<dbReference type="EnsemblMetazoa" id="SCAU002730-RA">
    <property type="protein sequence ID" value="SCAU002730-PA"/>
    <property type="gene ID" value="SCAU002730"/>
</dbReference>
<dbReference type="SUPFAM" id="SSF56112">
    <property type="entry name" value="Protein kinase-like (PK-like)"/>
    <property type="match status" value="1"/>
</dbReference>
<evidence type="ECO:0000256" key="6">
    <source>
        <dbReference type="ARBA" id="ARBA00036820"/>
    </source>
</evidence>
<comment type="catalytic activity">
    <reaction evidence="6">
        <text>(5R)-5-hydroxy-L-lysine + GTP = (5R)-5-phosphooxy-L-lysine + GDP + H(+)</text>
        <dbReference type="Rhea" id="RHEA:19049"/>
        <dbReference type="ChEBI" id="CHEBI:15378"/>
        <dbReference type="ChEBI" id="CHEBI:37565"/>
        <dbReference type="ChEBI" id="CHEBI:57882"/>
        <dbReference type="ChEBI" id="CHEBI:58189"/>
        <dbReference type="ChEBI" id="CHEBI:58357"/>
        <dbReference type="EC" id="2.7.1.81"/>
    </reaction>
</comment>
<dbReference type="AlphaFoldDB" id="A0A1I8NWU5"/>
<comment type="function">
    <text evidence="7">Catalyzes the GTP-dependent phosphorylation of 5-hydroxy-L-lysine.</text>
</comment>
<dbReference type="Gene3D" id="3.30.200.20">
    <property type="entry name" value="Phosphorylase Kinase, domain 1"/>
    <property type="match status" value="1"/>
</dbReference>
<protein>
    <recommendedName>
        <fullName evidence="9">Hydroxylysine kinase</fullName>
        <ecNumber evidence="8">2.7.1.81</ecNumber>
    </recommendedName>
</protein>
<dbReference type="GO" id="GO:0047992">
    <property type="term" value="F:hydroxylysine kinase activity"/>
    <property type="evidence" value="ECO:0007669"/>
    <property type="project" value="UniProtKB-EC"/>
</dbReference>
<proteinExistence type="inferred from homology"/>
<evidence type="ECO:0000256" key="7">
    <source>
        <dbReference type="ARBA" id="ARBA00037368"/>
    </source>
</evidence>
<keyword evidence="12" id="KW-1185">Reference proteome</keyword>
<evidence type="ECO:0000256" key="5">
    <source>
        <dbReference type="ARBA" id="ARBA00022777"/>
    </source>
</evidence>
<dbReference type="InterPro" id="IPR011009">
    <property type="entry name" value="Kinase-like_dom_sf"/>
</dbReference>
<evidence type="ECO:0000259" key="10">
    <source>
        <dbReference type="Pfam" id="PF01636"/>
    </source>
</evidence>
<dbReference type="GO" id="GO:0005737">
    <property type="term" value="C:cytoplasm"/>
    <property type="evidence" value="ECO:0007669"/>
    <property type="project" value="UniProtKB-SubCell"/>
</dbReference>
<dbReference type="EnsemblMetazoa" id="SCAU002730-RB">
    <property type="protein sequence ID" value="SCAU002730-PB"/>
    <property type="gene ID" value="SCAU002730"/>
</dbReference>
<dbReference type="PANTHER" id="PTHR21064">
    <property type="entry name" value="AMINOGLYCOSIDE PHOSPHOTRANSFERASE DOMAIN-CONTAINING PROTEIN-RELATED"/>
    <property type="match status" value="1"/>
</dbReference>
<keyword evidence="4" id="KW-0808">Transferase</keyword>
<dbReference type="KEGG" id="scac:106090346"/>
<dbReference type="PANTHER" id="PTHR21064:SF1">
    <property type="entry name" value="HYDROXYLYSINE KINASE"/>
    <property type="match status" value="1"/>
</dbReference>
<evidence type="ECO:0000313" key="12">
    <source>
        <dbReference type="Proteomes" id="UP000095300"/>
    </source>
</evidence>
<dbReference type="STRING" id="35570.A0A1I8NWU5"/>
<dbReference type="VEuPathDB" id="VectorBase:SCAU002730"/>
<dbReference type="Gene3D" id="3.90.1200.10">
    <property type="match status" value="1"/>
</dbReference>
<organism evidence="11 12">
    <name type="scientific">Stomoxys calcitrans</name>
    <name type="common">Stable fly</name>
    <name type="synonym">Conops calcitrans</name>
    <dbReference type="NCBI Taxonomy" id="35570"/>
    <lineage>
        <taxon>Eukaryota</taxon>
        <taxon>Metazoa</taxon>
        <taxon>Ecdysozoa</taxon>
        <taxon>Arthropoda</taxon>
        <taxon>Hexapoda</taxon>
        <taxon>Insecta</taxon>
        <taxon>Pterygota</taxon>
        <taxon>Neoptera</taxon>
        <taxon>Endopterygota</taxon>
        <taxon>Diptera</taxon>
        <taxon>Brachycera</taxon>
        <taxon>Muscomorpha</taxon>
        <taxon>Muscoidea</taxon>
        <taxon>Muscidae</taxon>
        <taxon>Stomoxys</taxon>
    </lineage>
</organism>
<dbReference type="FunFam" id="3.90.1200.10:FF:000007">
    <property type="entry name" value="hydroxylysine kinase isoform X1"/>
    <property type="match status" value="1"/>
</dbReference>
<reference evidence="12" key="1">
    <citation type="submission" date="2015-05" db="EMBL/GenBank/DDBJ databases">
        <authorList>
            <person name="Wilson R.K."/>
            <person name="Warren W.C."/>
            <person name="Olafson P."/>
        </authorList>
    </citation>
    <scope>NUCLEOTIDE SEQUENCE [LARGE SCALE GENOMIC DNA]</scope>
    <source>
        <strain evidence="12">USDA</strain>
    </source>
</reference>
<reference evidence="11" key="2">
    <citation type="submission" date="2020-05" db="UniProtKB">
        <authorList>
            <consortium name="EnsemblMetazoa"/>
        </authorList>
    </citation>
    <scope>IDENTIFICATION</scope>
    <source>
        <strain evidence="11">USDA</strain>
    </source>
</reference>
<gene>
    <name evidence="11" type="primary">106090346</name>
</gene>
<evidence type="ECO:0000256" key="9">
    <source>
        <dbReference type="ARBA" id="ARBA00040505"/>
    </source>
</evidence>
<dbReference type="Pfam" id="PF01636">
    <property type="entry name" value="APH"/>
    <property type="match status" value="1"/>
</dbReference>
<dbReference type="OrthoDB" id="9973935at2759"/>
<dbReference type="Proteomes" id="UP000095300">
    <property type="component" value="Unassembled WGS sequence"/>
</dbReference>
<evidence type="ECO:0000256" key="4">
    <source>
        <dbReference type="ARBA" id="ARBA00022679"/>
    </source>
</evidence>
<evidence type="ECO:0000256" key="2">
    <source>
        <dbReference type="ARBA" id="ARBA00006219"/>
    </source>
</evidence>
<keyword evidence="3" id="KW-0963">Cytoplasm</keyword>
<evidence type="ECO:0000313" key="11">
    <source>
        <dbReference type="EnsemblMetazoa" id="SCAU002730-PB"/>
    </source>
</evidence>
<dbReference type="FunFam" id="3.30.200.20:FF:000549">
    <property type="entry name" value="hydroxylysine kinase"/>
    <property type="match status" value="1"/>
</dbReference>
<dbReference type="InterPro" id="IPR002575">
    <property type="entry name" value="Aminoglycoside_PTrfase"/>
</dbReference>
<keyword evidence="5" id="KW-0418">Kinase</keyword>
<comment type="subcellular location">
    <subcellularLocation>
        <location evidence="1">Cytoplasm</location>
    </subcellularLocation>
</comment>
<comment type="similarity">
    <text evidence="2">Belongs to the aminoglycoside phosphotransferase family.</text>
</comment>
<feature type="domain" description="Aminoglycoside phosphotransferase" evidence="10">
    <location>
        <begin position="94"/>
        <end position="321"/>
    </location>
</feature>